<dbReference type="AlphaFoldDB" id="A0A511D603"/>
<keyword evidence="2" id="KW-1003">Cell membrane</keyword>
<evidence type="ECO:0008006" key="11">
    <source>
        <dbReference type="Google" id="ProtNLM"/>
    </source>
</evidence>
<dbReference type="GO" id="GO:0005886">
    <property type="term" value="C:plasma membrane"/>
    <property type="evidence" value="ECO:0007669"/>
    <property type="project" value="UniProtKB-SubCell"/>
</dbReference>
<dbReference type="InterPro" id="IPR000572">
    <property type="entry name" value="OxRdtase_Mopterin-bd_dom"/>
</dbReference>
<feature type="transmembrane region" description="Helical" evidence="6">
    <location>
        <begin position="59"/>
        <end position="77"/>
    </location>
</feature>
<evidence type="ECO:0000256" key="5">
    <source>
        <dbReference type="ARBA" id="ARBA00023136"/>
    </source>
</evidence>
<dbReference type="SUPFAM" id="SSF56524">
    <property type="entry name" value="Oxidoreductase molybdopterin-binding domain"/>
    <property type="match status" value="1"/>
</dbReference>
<comment type="caution">
    <text evidence="9">The sequence shown here is derived from an EMBL/GenBank/DDBJ whole genome shotgun (WGS) entry which is preliminary data.</text>
</comment>
<evidence type="ECO:0000256" key="2">
    <source>
        <dbReference type="ARBA" id="ARBA00022475"/>
    </source>
</evidence>
<dbReference type="Gene3D" id="1.20.950.20">
    <property type="entry name" value="Transmembrane di-heme cytochromes, Chain C"/>
    <property type="match status" value="1"/>
</dbReference>
<dbReference type="GO" id="GO:0022904">
    <property type="term" value="P:respiratory electron transport chain"/>
    <property type="evidence" value="ECO:0007669"/>
    <property type="project" value="InterPro"/>
</dbReference>
<dbReference type="EMBL" id="BJVI01000030">
    <property type="protein sequence ID" value="GEL19024.1"/>
    <property type="molecule type" value="Genomic_DNA"/>
</dbReference>
<dbReference type="Pfam" id="PF01292">
    <property type="entry name" value="Ni_hydr_CYTB"/>
    <property type="match status" value="1"/>
</dbReference>
<keyword evidence="4 6" id="KW-1133">Transmembrane helix</keyword>
<dbReference type="InterPro" id="IPR016174">
    <property type="entry name" value="Di-haem_cyt_TM"/>
</dbReference>
<evidence type="ECO:0000256" key="4">
    <source>
        <dbReference type="ARBA" id="ARBA00022989"/>
    </source>
</evidence>
<keyword evidence="10" id="KW-1185">Reference proteome</keyword>
<comment type="subcellular location">
    <subcellularLocation>
        <location evidence="1">Cell membrane</location>
        <topology evidence="1">Multi-pass membrane protein</topology>
    </subcellularLocation>
</comment>
<dbReference type="Proteomes" id="UP000321328">
    <property type="component" value="Unassembled WGS sequence"/>
</dbReference>
<keyword evidence="5 6" id="KW-0472">Membrane</keyword>
<dbReference type="STRING" id="1123024.GCA_000423625_04207"/>
<dbReference type="SUPFAM" id="SSF81342">
    <property type="entry name" value="Transmembrane di-heme cytochromes"/>
    <property type="match status" value="1"/>
</dbReference>
<feature type="transmembrane region" description="Helical" evidence="6">
    <location>
        <begin position="151"/>
        <end position="173"/>
    </location>
</feature>
<evidence type="ECO:0000313" key="10">
    <source>
        <dbReference type="Proteomes" id="UP000321328"/>
    </source>
</evidence>
<dbReference type="Gene3D" id="3.90.420.10">
    <property type="entry name" value="Oxidoreductase, molybdopterin-binding domain"/>
    <property type="match status" value="1"/>
</dbReference>
<dbReference type="PANTHER" id="PTHR43032:SF2">
    <property type="entry name" value="BLL0505 PROTEIN"/>
    <property type="match status" value="1"/>
</dbReference>
<keyword evidence="3 6" id="KW-0812">Transmembrane</keyword>
<gene>
    <name evidence="9" type="ORF">PA7_28610</name>
</gene>
<evidence type="ECO:0000256" key="3">
    <source>
        <dbReference type="ARBA" id="ARBA00022692"/>
    </source>
</evidence>
<dbReference type="InterPro" id="IPR011577">
    <property type="entry name" value="Cyt_b561_bac/Ni-Hgenase"/>
</dbReference>
<evidence type="ECO:0000313" key="9">
    <source>
        <dbReference type="EMBL" id="GEL19024.1"/>
    </source>
</evidence>
<feature type="transmembrane region" description="Helical" evidence="6">
    <location>
        <begin position="212"/>
        <end position="237"/>
    </location>
</feature>
<dbReference type="InterPro" id="IPR036374">
    <property type="entry name" value="OxRdtase_Mopterin-bd_sf"/>
</dbReference>
<evidence type="ECO:0000259" key="7">
    <source>
        <dbReference type="Pfam" id="PF00174"/>
    </source>
</evidence>
<feature type="domain" description="Oxidoreductase molybdopterin-binding" evidence="7">
    <location>
        <begin position="383"/>
        <end position="525"/>
    </location>
</feature>
<name>A0A511D603_9PSEU</name>
<dbReference type="Pfam" id="PF00174">
    <property type="entry name" value="Oxidored_molyb"/>
    <property type="match status" value="1"/>
</dbReference>
<feature type="domain" description="Cytochrome b561 bacterial/Ni-hydrogenase" evidence="8">
    <location>
        <begin position="58"/>
        <end position="282"/>
    </location>
</feature>
<evidence type="ECO:0000259" key="8">
    <source>
        <dbReference type="Pfam" id="PF01292"/>
    </source>
</evidence>
<organism evidence="9 10">
    <name type="scientific">Pseudonocardia asaccharolytica DSM 44247 = NBRC 16224</name>
    <dbReference type="NCBI Taxonomy" id="1123024"/>
    <lineage>
        <taxon>Bacteria</taxon>
        <taxon>Bacillati</taxon>
        <taxon>Actinomycetota</taxon>
        <taxon>Actinomycetes</taxon>
        <taxon>Pseudonocardiales</taxon>
        <taxon>Pseudonocardiaceae</taxon>
        <taxon>Pseudonocardia</taxon>
    </lineage>
</organism>
<dbReference type="GO" id="GO:0009055">
    <property type="term" value="F:electron transfer activity"/>
    <property type="evidence" value="ECO:0007669"/>
    <property type="project" value="InterPro"/>
</dbReference>
<feature type="transmembrane region" description="Helical" evidence="6">
    <location>
        <begin position="298"/>
        <end position="321"/>
    </location>
</feature>
<reference evidence="9 10" key="1">
    <citation type="submission" date="2019-07" db="EMBL/GenBank/DDBJ databases">
        <title>Whole genome shotgun sequence of Pseudonocardia asaccharolytica NBRC 16224.</title>
        <authorList>
            <person name="Hosoyama A."/>
            <person name="Uohara A."/>
            <person name="Ohji S."/>
            <person name="Ichikawa N."/>
        </authorList>
    </citation>
    <scope>NUCLEOTIDE SEQUENCE [LARGE SCALE GENOMIC DNA]</scope>
    <source>
        <strain evidence="9 10">NBRC 16224</strain>
    </source>
</reference>
<evidence type="ECO:0000256" key="1">
    <source>
        <dbReference type="ARBA" id="ARBA00004651"/>
    </source>
</evidence>
<accession>A0A511D603</accession>
<dbReference type="PANTHER" id="PTHR43032">
    <property type="entry name" value="PROTEIN-METHIONINE-SULFOXIDE REDUCTASE"/>
    <property type="match status" value="1"/>
</dbReference>
<sequence length="550" mass="60670">MAACPFGVLMVGSYPGGQRANVGVPRKPHGCPGGKRVRVESTPRAIAPEDAVQPDPPHYPLFVVITHALNILFLLMLGRSGLGVLSSFPKLYWNDGCPPGREWARFSRRAYGADSRRPWTSLDEEESWNPVVTMPGGKNLGLSRHWHFMTLHFWIATGLVYLALVFISGYWIYLVPTSWSLVPDAIETIGTYLHFELPEPLPGQPFNATQKLAYFSVVFLLAPLQIATGAAMSPSVIARFPWYAKIFGGKQGARSIHFLGICAFVGFVLVHTLMVVLHGLPKGLAKIILGSEQASHTLAVAIGSAVLFAIVVIHVLLTMFARLRPRTTQHLLGYVVAPFEGGLSRIFTSHQRYRRSDVSGYHRVNGYPPVDPGYEQMAADGFRDYRLPVGGLVENPVSLSLPRLRELGWATQITNHNCIQGWNSIAEWAGVPLGALLDLVKPRPEVTHVVFYAMDDKGLTEGEGRYGYYYEALPIFLARRTQSLLALEMNGGPLPIEHGAPLRVRVETQLGYKMVKWIKVVEFVDGVSAIGLGQGGYREDQLYYANAAAI</sequence>
<evidence type="ECO:0000256" key="6">
    <source>
        <dbReference type="SAM" id="Phobius"/>
    </source>
</evidence>
<proteinExistence type="predicted"/>
<protein>
    <recommendedName>
        <fullName evidence="11">Oxidoreductase</fullName>
    </recommendedName>
</protein>
<feature type="transmembrane region" description="Helical" evidence="6">
    <location>
        <begin position="258"/>
        <end position="278"/>
    </location>
</feature>